<dbReference type="InterPro" id="IPR019405">
    <property type="entry name" value="Lactonase_7-beta_prop"/>
</dbReference>
<keyword evidence="3" id="KW-1185">Reference proteome</keyword>
<evidence type="ECO:0000256" key="1">
    <source>
        <dbReference type="SAM" id="MobiDB-lite"/>
    </source>
</evidence>
<dbReference type="Pfam" id="PF10282">
    <property type="entry name" value="Lactonase"/>
    <property type="match status" value="1"/>
</dbReference>
<feature type="region of interest" description="Disordered" evidence="1">
    <location>
        <begin position="47"/>
        <end position="141"/>
    </location>
</feature>
<reference evidence="2 3" key="1">
    <citation type="journal article" date="2019" name="Emerg. Microbes Infect.">
        <title>Comprehensive subspecies identification of 175 nontuberculous mycobacteria species based on 7547 genomic profiles.</title>
        <authorList>
            <person name="Matsumoto Y."/>
            <person name="Kinjo T."/>
            <person name="Motooka D."/>
            <person name="Nabeya D."/>
            <person name="Jung N."/>
            <person name="Uechi K."/>
            <person name="Horii T."/>
            <person name="Iida T."/>
            <person name="Fujita J."/>
            <person name="Nakamura S."/>
        </authorList>
    </citation>
    <scope>NUCLEOTIDE SEQUENCE [LARGE SCALE GENOMIC DNA]</scope>
    <source>
        <strain evidence="2 3">JCM 13323</strain>
    </source>
</reference>
<dbReference type="InterPro" id="IPR015943">
    <property type="entry name" value="WD40/YVTN_repeat-like_dom_sf"/>
</dbReference>
<organism evidence="2 3">
    <name type="scientific">Mycolicibacterium psychrotolerans</name>
    <dbReference type="NCBI Taxonomy" id="216929"/>
    <lineage>
        <taxon>Bacteria</taxon>
        <taxon>Bacillati</taxon>
        <taxon>Actinomycetota</taxon>
        <taxon>Actinomycetes</taxon>
        <taxon>Mycobacteriales</taxon>
        <taxon>Mycobacteriaceae</taxon>
        <taxon>Mycolicibacterium</taxon>
    </lineage>
</organism>
<dbReference type="InterPro" id="IPR010221">
    <property type="entry name" value="VCBS_dom"/>
</dbReference>
<dbReference type="Pfam" id="PF07676">
    <property type="entry name" value="PD40"/>
    <property type="match status" value="1"/>
</dbReference>
<dbReference type="InterPro" id="IPR011659">
    <property type="entry name" value="WD40"/>
</dbReference>
<dbReference type="EMBL" id="AP022574">
    <property type="protein sequence ID" value="BBX68226.1"/>
    <property type="molecule type" value="Genomic_DNA"/>
</dbReference>
<accession>A0A7I7M887</accession>
<proteinExistence type="predicted"/>
<dbReference type="PANTHER" id="PTHR47197:SF3">
    <property type="entry name" value="DIHYDRO-HEME D1 DEHYDROGENASE"/>
    <property type="match status" value="1"/>
</dbReference>
<dbReference type="InterPro" id="IPR011964">
    <property type="entry name" value="YVTN_b-propeller_repeat"/>
</dbReference>
<feature type="compositionally biased region" description="Basic and acidic residues" evidence="1">
    <location>
        <begin position="97"/>
        <end position="112"/>
    </location>
</feature>
<dbReference type="NCBIfam" id="TIGR01965">
    <property type="entry name" value="VCBS_repeat"/>
    <property type="match status" value="1"/>
</dbReference>
<dbReference type="SUPFAM" id="SSF50974">
    <property type="entry name" value="Nitrous oxide reductase, N-terminal domain"/>
    <property type="match status" value="1"/>
</dbReference>
<evidence type="ECO:0000313" key="3">
    <source>
        <dbReference type="Proteomes" id="UP000466514"/>
    </source>
</evidence>
<name>A0A7I7M887_9MYCO</name>
<feature type="compositionally biased region" description="Polar residues" evidence="1">
    <location>
        <begin position="128"/>
        <end position="141"/>
    </location>
</feature>
<dbReference type="SUPFAM" id="SSF82171">
    <property type="entry name" value="DPP6 N-terminal domain-like"/>
    <property type="match status" value="2"/>
</dbReference>
<sequence>MGNLGQDLTMGSALCIGRVGGLAVALGVGMAVAASTGVAWADDSATASSESASSAGATDHGKSSDSDSTRPGRGSGESEGEDSGSDDPAGPVVHSAAVDREVSGGVGKSDRPRNRKLRATRVLVGADSDTSGSAPSGGDTSVRQHAIADRALEQPAAPRTVVAVTTGTSALLGPDVVAQQEVSVSSAESTPGPGSSMTDGPLLPVDSPLELVVAALGTRQRSAGAALTGQSVESGQTSVAAMAAPIVPGQPIGIPDPVTGVVNGTVVVTDPESDTLTFALATEPDGGKVQLNAQTGAYTYAPSQTARLAAGATTTTDTDTFSVTVGDGQQTSTAVVSVYIAPARLDTKPPIAVGSRPSAMVVTSDGRLFVANTGGNTVSVINTVTGQRVDANSSIFSKDISVGSAPGALALSANGLWLYVANTGDRTVSVIDTATYKRIDANPSIFSTRISVGSSPSALAVSSNRLYVANRGSNTVSVIDTTTNKLVDINPNVSGNQSISVGSAPSALVSIGKRLYVANRSSNTLSVVNTDTESIVTTIAVGAQPSSLALGTNGRLYVVNTGSGTVSVINTATNAPAPFDPNGRGANPITVGPSPSSVALSPLGDLAYVVNGNDTISVIDTEAFRVIRTEAIDSDPSGDHVIAVTPNGTIYVTDAADRTVRVLAITPGSAASVARTEVDLIGDNVSLTGYLNGKVFTPDGTRLVITTDATNYDLGGGATKVAVINTATAKQIGTTLTLAGGESGTPLLNADGTRAIITIGGWTTQVVVIDTTTGAQVGNTFTLAGEVGFPTVLSSDGSRALVSTASSDLVTGGTRMAVLDTKTGAQIGTTLTLPGYQSATWSADATHVLVTTMEGDWETGFTTRVVVVDATTHQASTTLSLAGRLLGSPLFSAKGTRALVVTDADASTSVAVFNPVTGSQVGTTLTLAGTQSVVMSADANRALIVTSVDDTVTPASTTLVTIVDATTGKQVGSTVTLIGAQSGPARAAGAGRALVTTYVADGYTVLNTQVTVIDTTTAAKIGTTATLTGRADGEPLVSADGTRALITNNAGVAVIINTATGAQVGPALSLTGRPAAFQLAGADGNRALITTTVTGYERIEYTTRVTVFNTTTGAQVGTTLTVPGSGAPLMTADGTRALISTAVYDQGALFWVDPHSTRVAVIDTTTGQQIGATLTLYGGIYGAQLLSAESTRALITTSPWNPVTYTGTSRMVVVDMMTGKQAGGTLSIGGGADYEPLFSADGTRVVFTTNRLISFPYSSPSDTATRVAVLGIS</sequence>
<feature type="compositionally biased region" description="Basic and acidic residues" evidence="1">
    <location>
        <begin position="59"/>
        <end position="70"/>
    </location>
</feature>
<protein>
    <submittedName>
        <fullName evidence="2">Uncharacterized protein</fullName>
    </submittedName>
</protein>
<dbReference type="InterPro" id="IPR011045">
    <property type="entry name" value="N2O_reductase_N"/>
</dbReference>
<dbReference type="Proteomes" id="UP000466514">
    <property type="component" value="Chromosome"/>
</dbReference>
<gene>
    <name evidence="2" type="ORF">MPSYJ_16870</name>
</gene>
<dbReference type="AlphaFoldDB" id="A0A7I7M887"/>
<dbReference type="PANTHER" id="PTHR47197">
    <property type="entry name" value="PROTEIN NIRF"/>
    <property type="match status" value="1"/>
</dbReference>
<dbReference type="Gene3D" id="2.130.10.10">
    <property type="entry name" value="YVTN repeat-like/Quinoprotein amine dehydrogenase"/>
    <property type="match status" value="5"/>
</dbReference>
<feature type="compositionally biased region" description="Low complexity" evidence="1">
    <location>
        <begin position="47"/>
        <end position="58"/>
    </location>
</feature>
<dbReference type="InterPro" id="IPR051200">
    <property type="entry name" value="Host-pathogen_enzymatic-act"/>
</dbReference>
<feature type="region of interest" description="Disordered" evidence="1">
    <location>
        <begin position="181"/>
        <end position="203"/>
    </location>
</feature>
<dbReference type="NCBIfam" id="TIGR02276">
    <property type="entry name" value="beta_rpt_yvtn"/>
    <property type="match status" value="3"/>
</dbReference>
<dbReference type="KEGG" id="mpsc:MPSYJ_16870"/>
<evidence type="ECO:0000313" key="2">
    <source>
        <dbReference type="EMBL" id="BBX68226.1"/>
    </source>
</evidence>